<feature type="domain" description="TTI1 C-terminal TPR" evidence="3">
    <location>
        <begin position="794"/>
        <end position="889"/>
    </location>
</feature>
<dbReference type="PANTHER" id="PTHR18460">
    <property type="entry name" value="TEL2 INTERACTING PROTEIN 1 TTI1 FAMILY MEMBER"/>
    <property type="match status" value="1"/>
</dbReference>
<dbReference type="PANTHER" id="PTHR18460:SF3">
    <property type="entry name" value="TELO2-INTERACTING PROTEIN 1 HOMOLOG"/>
    <property type="match status" value="1"/>
</dbReference>
<dbReference type="InterPro" id="IPR057566">
    <property type="entry name" value="TPR_TTI1_N"/>
</dbReference>
<dbReference type="Pfam" id="PF24173">
    <property type="entry name" value="TPR_TTI1_N"/>
    <property type="match status" value="1"/>
</dbReference>
<feature type="region of interest" description="Disordered" evidence="1">
    <location>
        <begin position="757"/>
        <end position="793"/>
    </location>
</feature>
<evidence type="ECO:0000256" key="1">
    <source>
        <dbReference type="SAM" id="MobiDB-lite"/>
    </source>
</evidence>
<sequence length="1147" mass="127781">MATSTQAAFNQLRQPCVELNNVVLQFRGNHASAADVSRALEPVYTCLNTLAEDGTLDKRLAEYVFFPLSQIFNETQRLSARCLEVAVSSLRILVSHGWGHDLTPDMGKQLIILLTLIVGGSPNKAKAQAPIVPEELCIAGFDCLAAIFKALRGDVAQQKIFHEIGTATVIDQTVYILLEGVVDERSDEVCTKAAQALYDLYDRVTDRVVLASIMPRTVSALAKVLRPTTQVRRSYMLLELCLKTLTRLLRAVLNDEVAADVSPPPLGSEKMALDESWLKATTTQIKLALANVIQVRRHQRIEVQDALLDLCMMVIEQCQTTLSDSVPIMVETIVVLAYREDEENNKAYQHLTHLATTYPAVLDSLKESLHTWLTSFARIMQGNDETAKQRGLRQISTVFQVLSQVQCGSNLLTTGLASGLCDSLSGVVKESTNSLQPLNTDDVVLLRPNDPSVMSGVFPSVLLEHQSQQQTLKDLRSMISRLNLAESGIEITRSIVSRIQSTGDHAIAPFWLAMTFLRDSTTVTASFDDFISLEAVEHTSPSSSRGKMIEEMYNISLNMLNEDKVVGVEGDWRASALALEAVALQAQQLGEAFRPELMDALYPVLQLMTSRNPDLERHAMICLNILTRACNYADASSMVIANVDYLVNSVALKLNIFAVSPFPASVLWMMVRLCGAPLIPYLDDLIDSILHLVDLYHGYPIFTRMMFKVLGAIVDEGINEPSMLTIDEGKEHGPLGNQKPRYEHLSISTIAADIANRKAKRDQRAKDEVVDADGKISHPKKPWAETYDKPKPEPSIEELLDQAESDEPLPPPKEPEDAEKPLSKTHALLVHIAKQIPSHLTTPSLDLRKALLEMLTDMIPVLSQHETSFLPLINDLWPTVAQRSAPNDPAGSMAEETTRRAKGARIPDTEENMEKDIYVTEARAKVIGAMCKGAGDFMASRVEADFPGWNAWYEMKWKTMGNWAEYGQPHNWSPRQTPATVRLEGSATDIATGARITFGIPFNPHLAIEKAYPGSRYFSHDHRHWRSLIELFMTVLENVRLPLEIGDRICEHFAAWIALFVGPYYYFHKMRTETTDFAPGDAVLPVERAIRAMEAWNSDLTWFLFTKHLVEGDEGLKELKVDEDTMNVRLGGEGEDQVVRRLAAMSF</sequence>
<dbReference type="RefSeq" id="XP_022488184.1">
    <property type="nucleotide sequence ID" value="XM_022631949.1"/>
</dbReference>
<gene>
    <name evidence="4" type="ORF">PENARI_c009G08193</name>
</gene>
<accession>A0A1F5LHQ4</accession>
<dbReference type="InterPro" id="IPR049362">
    <property type="entry name" value="TTI1_rpt"/>
</dbReference>
<dbReference type="AlphaFoldDB" id="A0A1F5LHQ4"/>
<dbReference type="GO" id="GO:0005737">
    <property type="term" value="C:cytoplasm"/>
    <property type="evidence" value="ECO:0007669"/>
    <property type="project" value="TreeGrafter"/>
</dbReference>
<dbReference type="EMBL" id="LXJU01000009">
    <property type="protein sequence ID" value="OGE52744.1"/>
    <property type="molecule type" value="Genomic_DNA"/>
</dbReference>
<feature type="domain" description="TTI1 N-terminal TPR" evidence="2">
    <location>
        <begin position="9"/>
        <end position="338"/>
    </location>
</feature>
<dbReference type="STRING" id="1835702.A0A1F5LHQ4"/>
<dbReference type="InterPro" id="IPR016024">
    <property type="entry name" value="ARM-type_fold"/>
</dbReference>
<name>A0A1F5LHQ4_PENAI</name>
<organism evidence="4 5">
    <name type="scientific">Penicillium arizonense</name>
    <dbReference type="NCBI Taxonomy" id="1835702"/>
    <lineage>
        <taxon>Eukaryota</taxon>
        <taxon>Fungi</taxon>
        <taxon>Dikarya</taxon>
        <taxon>Ascomycota</taxon>
        <taxon>Pezizomycotina</taxon>
        <taxon>Eurotiomycetes</taxon>
        <taxon>Eurotiomycetidae</taxon>
        <taxon>Eurotiales</taxon>
        <taxon>Aspergillaceae</taxon>
        <taxon>Penicillium</taxon>
    </lineage>
</organism>
<dbReference type="Pfam" id="PF24181">
    <property type="entry name" value="TPR_TTI1_C"/>
    <property type="match status" value="1"/>
</dbReference>
<feature type="region of interest" description="Disordered" evidence="1">
    <location>
        <begin position="883"/>
        <end position="903"/>
    </location>
</feature>
<protein>
    <submittedName>
        <fullName evidence="4">Uncharacterized protein</fullName>
    </submittedName>
</protein>
<evidence type="ECO:0000313" key="5">
    <source>
        <dbReference type="Proteomes" id="UP000177622"/>
    </source>
</evidence>
<dbReference type="GeneID" id="34576683"/>
<dbReference type="InterPro" id="IPR057567">
    <property type="entry name" value="TPR_TTI1_C"/>
</dbReference>
<comment type="caution">
    <text evidence="4">The sequence shown here is derived from an EMBL/GenBank/DDBJ whole genome shotgun (WGS) entry which is preliminary data.</text>
</comment>
<dbReference type="Gene3D" id="1.25.10.10">
    <property type="entry name" value="Leucine-rich Repeat Variant"/>
    <property type="match status" value="1"/>
</dbReference>
<proteinExistence type="predicted"/>
<evidence type="ECO:0000313" key="4">
    <source>
        <dbReference type="EMBL" id="OGE52744.1"/>
    </source>
</evidence>
<evidence type="ECO:0000259" key="3">
    <source>
        <dbReference type="Pfam" id="PF24181"/>
    </source>
</evidence>
<dbReference type="InterPro" id="IPR052587">
    <property type="entry name" value="TELO2-interacting_protein_1"/>
</dbReference>
<keyword evidence="5" id="KW-1185">Reference proteome</keyword>
<dbReference type="InterPro" id="IPR011989">
    <property type="entry name" value="ARM-like"/>
</dbReference>
<dbReference type="OrthoDB" id="6781668at2759"/>
<dbReference type="Pfam" id="PF21547">
    <property type="entry name" value="TTI1"/>
    <property type="match status" value="1"/>
</dbReference>
<reference evidence="4 5" key="1">
    <citation type="journal article" date="2016" name="Sci. Rep.">
        <title>Penicillium arizonense, a new, genome sequenced fungal species, reveals a high chemical diversity in secreted metabolites.</title>
        <authorList>
            <person name="Grijseels S."/>
            <person name="Nielsen J.C."/>
            <person name="Randelovic M."/>
            <person name="Nielsen J."/>
            <person name="Nielsen K.F."/>
            <person name="Workman M."/>
            <person name="Frisvad J.C."/>
        </authorList>
    </citation>
    <scope>NUCLEOTIDE SEQUENCE [LARGE SCALE GENOMIC DNA]</scope>
    <source>
        <strain evidence="4 5">CBS 141311</strain>
    </source>
</reference>
<dbReference type="Proteomes" id="UP000177622">
    <property type="component" value="Unassembled WGS sequence"/>
</dbReference>
<evidence type="ECO:0000259" key="2">
    <source>
        <dbReference type="Pfam" id="PF24173"/>
    </source>
</evidence>
<dbReference type="SUPFAM" id="SSF48371">
    <property type="entry name" value="ARM repeat"/>
    <property type="match status" value="1"/>
</dbReference>
<feature type="compositionally biased region" description="Basic and acidic residues" evidence="1">
    <location>
        <begin position="762"/>
        <end position="793"/>
    </location>
</feature>